<organism evidence="1 2">
    <name type="scientific">Ganoderma sinense ZZ0214-1</name>
    <dbReference type="NCBI Taxonomy" id="1077348"/>
    <lineage>
        <taxon>Eukaryota</taxon>
        <taxon>Fungi</taxon>
        <taxon>Dikarya</taxon>
        <taxon>Basidiomycota</taxon>
        <taxon>Agaricomycotina</taxon>
        <taxon>Agaricomycetes</taxon>
        <taxon>Polyporales</taxon>
        <taxon>Polyporaceae</taxon>
        <taxon>Ganoderma</taxon>
    </lineage>
</organism>
<name>A0A2G8SKH6_9APHY</name>
<keyword evidence="2" id="KW-1185">Reference proteome</keyword>
<evidence type="ECO:0000313" key="1">
    <source>
        <dbReference type="EMBL" id="PIL34068.1"/>
    </source>
</evidence>
<dbReference type="AlphaFoldDB" id="A0A2G8SKH6"/>
<evidence type="ECO:0000313" key="2">
    <source>
        <dbReference type="Proteomes" id="UP000230002"/>
    </source>
</evidence>
<dbReference type="EMBL" id="AYKW01000006">
    <property type="protein sequence ID" value="PIL34068.1"/>
    <property type="molecule type" value="Genomic_DNA"/>
</dbReference>
<dbReference type="STRING" id="1077348.A0A2G8SKH6"/>
<comment type="caution">
    <text evidence="1">The sequence shown here is derived from an EMBL/GenBank/DDBJ whole genome shotgun (WGS) entry which is preliminary data.</text>
</comment>
<protein>
    <submittedName>
        <fullName evidence="1">Uncharacterized protein</fullName>
    </submittedName>
</protein>
<dbReference type="OrthoDB" id="2743924at2759"/>
<gene>
    <name evidence="1" type="ORF">GSI_03779</name>
</gene>
<dbReference type="Proteomes" id="UP000230002">
    <property type="component" value="Unassembled WGS sequence"/>
</dbReference>
<proteinExistence type="predicted"/>
<reference evidence="1 2" key="1">
    <citation type="journal article" date="2015" name="Sci. Rep.">
        <title>Chromosome-level genome map provides insights into diverse defense mechanisms in the medicinal fungus Ganoderma sinense.</title>
        <authorList>
            <person name="Zhu Y."/>
            <person name="Xu J."/>
            <person name="Sun C."/>
            <person name="Zhou S."/>
            <person name="Xu H."/>
            <person name="Nelson D.R."/>
            <person name="Qian J."/>
            <person name="Song J."/>
            <person name="Luo H."/>
            <person name="Xiang L."/>
            <person name="Li Y."/>
            <person name="Xu Z."/>
            <person name="Ji A."/>
            <person name="Wang L."/>
            <person name="Lu S."/>
            <person name="Hayward A."/>
            <person name="Sun W."/>
            <person name="Li X."/>
            <person name="Schwartz D.C."/>
            <person name="Wang Y."/>
            <person name="Chen S."/>
        </authorList>
    </citation>
    <scope>NUCLEOTIDE SEQUENCE [LARGE SCALE GENOMIC DNA]</scope>
    <source>
        <strain evidence="1 2">ZZ0214-1</strain>
    </source>
</reference>
<accession>A0A2G8SKH6</accession>
<sequence length="144" mass="17058">MRLEEILRCLPNSAVPVTELSLYLERIDVVALREILPFIRHLEQFIIITRYRPRRLRRAHLLGKTVFAHMPRLHTFLLCTTRRARNQPTPLHNGYGSYFYEQQEACLRAFDRHAPWLQRVMLTTGLEWVKQANGTWDDVEGQGF</sequence>